<accession>T0PX61</accession>
<organism evidence="1 2">
    <name type="scientific">Saprolegnia diclina (strain VS20)</name>
    <dbReference type="NCBI Taxonomy" id="1156394"/>
    <lineage>
        <taxon>Eukaryota</taxon>
        <taxon>Sar</taxon>
        <taxon>Stramenopiles</taxon>
        <taxon>Oomycota</taxon>
        <taxon>Saprolegniomycetes</taxon>
        <taxon>Saprolegniales</taxon>
        <taxon>Saprolegniaceae</taxon>
        <taxon>Saprolegnia</taxon>
    </lineage>
</organism>
<evidence type="ECO:0000313" key="2">
    <source>
        <dbReference type="Proteomes" id="UP000030762"/>
    </source>
</evidence>
<proteinExistence type="predicted"/>
<dbReference type="GeneID" id="19952901"/>
<dbReference type="VEuPathDB" id="FungiDB:SDRG_12174"/>
<keyword evidence="2" id="KW-1185">Reference proteome</keyword>
<dbReference type="OMA" id="GARTIDN"/>
<name>T0PX61_SAPDV</name>
<dbReference type="AlphaFoldDB" id="T0PX61"/>
<reference evidence="1 2" key="1">
    <citation type="submission" date="2012-04" db="EMBL/GenBank/DDBJ databases">
        <title>The Genome Sequence of Saprolegnia declina VS20.</title>
        <authorList>
            <consortium name="The Broad Institute Genome Sequencing Platform"/>
            <person name="Russ C."/>
            <person name="Nusbaum C."/>
            <person name="Tyler B."/>
            <person name="van West P."/>
            <person name="Dieguez-Uribeondo J."/>
            <person name="de Bruijn I."/>
            <person name="Tripathy S."/>
            <person name="Jiang R."/>
            <person name="Young S.K."/>
            <person name="Zeng Q."/>
            <person name="Gargeya S."/>
            <person name="Fitzgerald M."/>
            <person name="Haas B."/>
            <person name="Abouelleil A."/>
            <person name="Alvarado L."/>
            <person name="Arachchi H.M."/>
            <person name="Berlin A."/>
            <person name="Chapman S.B."/>
            <person name="Goldberg J."/>
            <person name="Griggs A."/>
            <person name="Gujja S."/>
            <person name="Hansen M."/>
            <person name="Howarth C."/>
            <person name="Imamovic A."/>
            <person name="Larimer J."/>
            <person name="McCowen C."/>
            <person name="Montmayeur A."/>
            <person name="Murphy C."/>
            <person name="Neiman D."/>
            <person name="Pearson M."/>
            <person name="Priest M."/>
            <person name="Roberts A."/>
            <person name="Saif S."/>
            <person name="Shea T."/>
            <person name="Sisk P."/>
            <person name="Sykes S."/>
            <person name="Wortman J."/>
            <person name="Nusbaum C."/>
            <person name="Birren B."/>
        </authorList>
    </citation>
    <scope>NUCLEOTIDE SEQUENCE [LARGE SCALE GENOMIC DNA]</scope>
    <source>
        <strain evidence="1 2">VS20</strain>
    </source>
</reference>
<dbReference type="EMBL" id="JH767178">
    <property type="protein sequence ID" value="EQC30114.1"/>
    <property type="molecule type" value="Genomic_DNA"/>
</dbReference>
<dbReference type="Proteomes" id="UP000030762">
    <property type="component" value="Unassembled WGS sequence"/>
</dbReference>
<sequence>MLGSNSNTKLKIKIKKRRQCTTIWTVCHCLAVTHISMPSSSLPLPPNYFRAPKLAPLHRANLITKAHEVVQDTVKNALSMAKLPITKVLLNPATRRTANMHEGVDIKDPSLIGMTCVTPVRATFEEVADFYALTSPRKMRAYASVVSQNVLDRVTLYTLVNDETDLHLPLTQVTVIWSVMESNFLAKSIAMKRDACYLEVYNGARTIDNSVPSYCRLVH</sequence>
<dbReference type="InParanoid" id="T0PX61"/>
<protein>
    <submittedName>
        <fullName evidence="1">Uncharacterized protein</fullName>
    </submittedName>
</protein>
<dbReference type="RefSeq" id="XP_008616457.1">
    <property type="nucleotide sequence ID" value="XM_008618235.1"/>
</dbReference>
<dbReference type="OrthoDB" id="85373at2759"/>
<evidence type="ECO:0000313" key="1">
    <source>
        <dbReference type="EMBL" id="EQC30114.1"/>
    </source>
</evidence>
<gene>
    <name evidence="1" type="ORF">SDRG_12174</name>
</gene>